<feature type="signal peptide" evidence="3">
    <location>
        <begin position="1"/>
        <end position="31"/>
    </location>
</feature>
<evidence type="ECO:0000256" key="2">
    <source>
        <dbReference type="ARBA" id="ARBA00023235"/>
    </source>
</evidence>
<dbReference type="InterPro" id="IPR036263">
    <property type="entry name" value="Chorismate_II_sf"/>
</dbReference>
<feature type="chain" id="PRO_5046926730" description="chorismate mutase" evidence="3">
    <location>
        <begin position="32"/>
        <end position="129"/>
    </location>
</feature>
<dbReference type="SMART" id="SM00830">
    <property type="entry name" value="CM_2"/>
    <property type="match status" value="1"/>
</dbReference>
<organism evidence="5 6">
    <name type="scientific">Olivibacter ginsenosidimutans</name>
    <dbReference type="NCBI Taxonomy" id="1176537"/>
    <lineage>
        <taxon>Bacteria</taxon>
        <taxon>Pseudomonadati</taxon>
        <taxon>Bacteroidota</taxon>
        <taxon>Sphingobacteriia</taxon>
        <taxon>Sphingobacteriales</taxon>
        <taxon>Sphingobacteriaceae</taxon>
        <taxon>Olivibacter</taxon>
    </lineage>
</organism>
<dbReference type="InterPro" id="IPR036979">
    <property type="entry name" value="CM_dom_sf"/>
</dbReference>
<evidence type="ECO:0000313" key="6">
    <source>
        <dbReference type="Proteomes" id="UP001501411"/>
    </source>
</evidence>
<dbReference type="Proteomes" id="UP001501411">
    <property type="component" value="Unassembled WGS sequence"/>
</dbReference>
<comment type="caution">
    <text evidence="5">The sequence shown here is derived from an EMBL/GenBank/DDBJ whole genome shotgun (WGS) entry which is preliminary data.</text>
</comment>
<dbReference type="PANTHER" id="PTHR38041:SF1">
    <property type="entry name" value="CHORISMATE MUTASE"/>
    <property type="match status" value="1"/>
</dbReference>
<gene>
    <name evidence="5" type="ORF">GCM10023231_22460</name>
</gene>
<dbReference type="InterPro" id="IPR051331">
    <property type="entry name" value="Chorismate_mutase-related"/>
</dbReference>
<accession>A0ABP9BF37</accession>
<reference evidence="6" key="1">
    <citation type="journal article" date="2019" name="Int. J. Syst. Evol. Microbiol.">
        <title>The Global Catalogue of Microorganisms (GCM) 10K type strain sequencing project: providing services to taxonomists for standard genome sequencing and annotation.</title>
        <authorList>
            <consortium name="The Broad Institute Genomics Platform"/>
            <consortium name="The Broad Institute Genome Sequencing Center for Infectious Disease"/>
            <person name="Wu L."/>
            <person name="Ma J."/>
        </authorList>
    </citation>
    <scope>NUCLEOTIDE SEQUENCE [LARGE SCALE GENOMIC DNA]</scope>
    <source>
        <strain evidence="6">JCM 18200</strain>
    </source>
</reference>
<evidence type="ECO:0000256" key="1">
    <source>
        <dbReference type="ARBA" id="ARBA00012404"/>
    </source>
</evidence>
<dbReference type="Pfam" id="PF01817">
    <property type="entry name" value="CM_2"/>
    <property type="match status" value="1"/>
</dbReference>
<keyword evidence="6" id="KW-1185">Reference proteome</keyword>
<keyword evidence="3" id="KW-0732">Signal</keyword>
<sequence>MIKQTTFKRNTMRKIIITAGICFIGCVAAKAQGNTVPVQDTMTVYRKKIDELDKEIIHLLGERMQAAKAIGAYKMTHKVAVVQPDRFNKVLQQAITEGKKEGLSETFVKRLYEDVHAESVRQEEELKQH</sequence>
<name>A0ABP9BF37_9SPHI</name>
<proteinExistence type="predicted"/>
<dbReference type="SUPFAM" id="SSF48600">
    <property type="entry name" value="Chorismate mutase II"/>
    <property type="match status" value="1"/>
</dbReference>
<protein>
    <recommendedName>
        <fullName evidence="1">chorismate mutase</fullName>
        <ecNumber evidence="1">5.4.99.5</ecNumber>
    </recommendedName>
</protein>
<feature type="domain" description="Chorismate mutase" evidence="4">
    <location>
        <begin position="36"/>
        <end position="127"/>
    </location>
</feature>
<dbReference type="InterPro" id="IPR002701">
    <property type="entry name" value="CM_II_prokaryot"/>
</dbReference>
<evidence type="ECO:0000259" key="4">
    <source>
        <dbReference type="PROSITE" id="PS51168"/>
    </source>
</evidence>
<dbReference type="PROSITE" id="PS51168">
    <property type="entry name" value="CHORISMATE_MUT_2"/>
    <property type="match status" value="1"/>
</dbReference>
<dbReference type="EMBL" id="BAABIQ010000034">
    <property type="protein sequence ID" value="GAA4793652.1"/>
    <property type="molecule type" value="Genomic_DNA"/>
</dbReference>
<dbReference type="PANTHER" id="PTHR38041">
    <property type="entry name" value="CHORISMATE MUTASE"/>
    <property type="match status" value="1"/>
</dbReference>
<keyword evidence="2" id="KW-0413">Isomerase</keyword>
<evidence type="ECO:0000256" key="3">
    <source>
        <dbReference type="SAM" id="SignalP"/>
    </source>
</evidence>
<dbReference type="Gene3D" id="1.20.59.10">
    <property type="entry name" value="Chorismate mutase"/>
    <property type="match status" value="1"/>
</dbReference>
<evidence type="ECO:0000313" key="5">
    <source>
        <dbReference type="EMBL" id="GAA4793652.1"/>
    </source>
</evidence>
<dbReference type="EC" id="5.4.99.5" evidence="1"/>